<feature type="region of interest" description="Disordered" evidence="1">
    <location>
        <begin position="159"/>
        <end position="191"/>
    </location>
</feature>
<gene>
    <name evidence="4" type="ORF">PTI97_11000</name>
</gene>
<reference evidence="4 5" key="1">
    <citation type="submission" date="2023-02" db="EMBL/GenBank/DDBJ databases">
        <title>A bacterium isolated from plastisphere.</title>
        <authorList>
            <person name="Sun Y."/>
        </authorList>
    </citation>
    <scope>NUCLEOTIDE SEQUENCE [LARGE SCALE GENOMIC DNA]</scope>
    <source>
        <strain evidence="5">a-1</strain>
    </source>
</reference>
<dbReference type="Pfam" id="PF01841">
    <property type="entry name" value="Transglut_core"/>
    <property type="match status" value="1"/>
</dbReference>
<dbReference type="Gene3D" id="3.10.620.30">
    <property type="match status" value="1"/>
</dbReference>
<dbReference type="PANTHER" id="PTHR46333">
    <property type="entry name" value="CYTOKINESIS PROTEIN 3"/>
    <property type="match status" value="1"/>
</dbReference>
<dbReference type="EMBL" id="CP118099">
    <property type="protein sequence ID" value="WDH75345.1"/>
    <property type="molecule type" value="Genomic_DNA"/>
</dbReference>
<evidence type="ECO:0000256" key="2">
    <source>
        <dbReference type="SAM" id="Phobius"/>
    </source>
</evidence>
<evidence type="ECO:0000256" key="1">
    <source>
        <dbReference type="SAM" id="MobiDB-lite"/>
    </source>
</evidence>
<organism evidence="4 5">
    <name type="scientific">Exiguobacterium marinum</name>
    <dbReference type="NCBI Taxonomy" id="273528"/>
    <lineage>
        <taxon>Bacteria</taxon>
        <taxon>Bacillati</taxon>
        <taxon>Bacillota</taxon>
        <taxon>Bacilli</taxon>
        <taxon>Bacillales</taxon>
        <taxon>Bacillales Family XII. Incertae Sedis</taxon>
        <taxon>Exiguobacterium</taxon>
    </lineage>
</organism>
<dbReference type="RefSeq" id="WP_274356512.1">
    <property type="nucleotide sequence ID" value="NZ_CP118099.1"/>
</dbReference>
<name>A0ABY7X030_9BACL</name>
<sequence>MDLFISVLITVILLRIAWKVWKSYQRHYLIHRAVKHEIRQIEKKLKFWEGEPERQYELLKTVYNTVLFDLYPKVKISHRRLEKLIHKEMNRIIKQPARSTLFQIYQLLKATLVVILLFSSFFAVEQTIRDFKSFATGTLMNSYKGTLDSEVAREINGVNPKEKEESAVQPSGTSLKETADDNKQKEVNEPKEQANSIYQLLPMNLYPNQVSSTEELGEAMAYHMEQLDESFTIQFVGDAATFNQATTDVWEWLDQNQALWISFYEDASLQYIDYGTHFNLEVSISYAVTTDELNELYQSVDDILLDMPPGLSDYEKVKYVNDYIVNNTVYELDSKESPYTPYSILLNGEGVCNGYTLATWLLLYALQIKNLYVSGNVGEELHAWNLVKLEGEWYHLDTTWNDPVYTGVFKWLGEPTYDYFLISDKKMKEDHEWNYELYPQTALKSYPYTE</sequence>
<feature type="domain" description="Transglutaminase-like" evidence="3">
    <location>
        <begin position="344"/>
        <end position="400"/>
    </location>
</feature>
<dbReference type="SMART" id="SM00460">
    <property type="entry name" value="TGc"/>
    <property type="match status" value="1"/>
</dbReference>
<keyword evidence="2" id="KW-0472">Membrane</keyword>
<feature type="compositionally biased region" description="Basic and acidic residues" evidence="1">
    <location>
        <begin position="177"/>
        <end position="191"/>
    </location>
</feature>
<dbReference type="InterPro" id="IPR002931">
    <property type="entry name" value="Transglutaminase-like"/>
</dbReference>
<accession>A0ABY7X030</accession>
<dbReference type="InterPro" id="IPR038765">
    <property type="entry name" value="Papain-like_cys_pep_sf"/>
</dbReference>
<protein>
    <submittedName>
        <fullName evidence="4">Transglutaminase domain-containing protein</fullName>
    </submittedName>
</protein>
<keyword evidence="2" id="KW-0812">Transmembrane</keyword>
<proteinExistence type="predicted"/>
<feature type="transmembrane region" description="Helical" evidence="2">
    <location>
        <begin position="104"/>
        <end position="124"/>
    </location>
</feature>
<keyword evidence="5" id="KW-1185">Reference proteome</keyword>
<evidence type="ECO:0000313" key="5">
    <source>
        <dbReference type="Proteomes" id="UP001213680"/>
    </source>
</evidence>
<dbReference type="SUPFAM" id="SSF54001">
    <property type="entry name" value="Cysteine proteinases"/>
    <property type="match status" value="1"/>
</dbReference>
<keyword evidence="2" id="KW-1133">Transmembrane helix</keyword>
<dbReference type="Proteomes" id="UP001213680">
    <property type="component" value="Chromosome"/>
</dbReference>
<evidence type="ECO:0000313" key="4">
    <source>
        <dbReference type="EMBL" id="WDH75345.1"/>
    </source>
</evidence>
<dbReference type="InterPro" id="IPR052557">
    <property type="entry name" value="CAP/Cytokinesis_protein"/>
</dbReference>
<dbReference type="PANTHER" id="PTHR46333:SF2">
    <property type="entry name" value="CYTOKINESIS PROTEIN 3"/>
    <property type="match status" value="1"/>
</dbReference>
<evidence type="ECO:0000259" key="3">
    <source>
        <dbReference type="SMART" id="SM00460"/>
    </source>
</evidence>